<feature type="chain" id="PRO_5046900257" evidence="1">
    <location>
        <begin position="27"/>
        <end position="789"/>
    </location>
</feature>
<dbReference type="Pfam" id="PF01345">
    <property type="entry name" value="DUF11"/>
    <property type="match status" value="1"/>
</dbReference>
<organism evidence="3 4">
    <name type="scientific">Runella salmonicolor</name>
    <dbReference type="NCBI Taxonomy" id="2950278"/>
    <lineage>
        <taxon>Bacteria</taxon>
        <taxon>Pseudomonadati</taxon>
        <taxon>Bacteroidota</taxon>
        <taxon>Cytophagia</taxon>
        <taxon>Cytophagales</taxon>
        <taxon>Spirosomataceae</taxon>
        <taxon>Runella</taxon>
    </lineage>
</organism>
<accession>A0ABT1FQ29</accession>
<evidence type="ECO:0000313" key="3">
    <source>
        <dbReference type="EMBL" id="MCP1383847.1"/>
    </source>
</evidence>
<feature type="signal peptide" evidence="1">
    <location>
        <begin position="1"/>
        <end position="26"/>
    </location>
</feature>
<dbReference type="RefSeq" id="WP_253528988.1">
    <property type="nucleotide sequence ID" value="NZ_JAMZEL010000006.1"/>
</dbReference>
<gene>
    <name evidence="3" type="ORF">NCI00_15480</name>
</gene>
<reference evidence="3 4" key="1">
    <citation type="submission" date="2022-06" db="EMBL/GenBank/DDBJ databases">
        <title>Runella sp. S5 genome sequencing.</title>
        <authorList>
            <person name="Park S."/>
        </authorList>
    </citation>
    <scope>NUCLEOTIDE SEQUENCE [LARGE SCALE GENOMIC DNA]</scope>
    <source>
        <strain evidence="3 4">S5</strain>
    </source>
</reference>
<dbReference type="Gene3D" id="2.60.40.10">
    <property type="entry name" value="Immunoglobulins"/>
    <property type="match status" value="1"/>
</dbReference>
<dbReference type="Proteomes" id="UP001204772">
    <property type="component" value="Unassembled WGS sequence"/>
</dbReference>
<dbReference type="InterPro" id="IPR035986">
    <property type="entry name" value="PKD_dom_sf"/>
</dbReference>
<evidence type="ECO:0000313" key="4">
    <source>
        <dbReference type="Proteomes" id="UP001204772"/>
    </source>
</evidence>
<keyword evidence="1" id="KW-0732">Signal</keyword>
<keyword evidence="4" id="KW-1185">Reference proteome</keyword>
<protein>
    <submittedName>
        <fullName evidence="3">DUF11 domain-containing protein</fullName>
    </submittedName>
</protein>
<evidence type="ECO:0000256" key="1">
    <source>
        <dbReference type="SAM" id="SignalP"/>
    </source>
</evidence>
<evidence type="ECO:0000259" key="2">
    <source>
        <dbReference type="Pfam" id="PF01345"/>
    </source>
</evidence>
<sequence>MVTFYKNSRFVVMLAGLLLAFTTVFAQQQTLENNQICMDPIAGRGAFINAVNTGLCVGCTAASGANIIDGNLTNFATLTTGISLLGSGSAVSVKDSLQYYPAGNTVGFVVGSGSTLLDVNLLNNIQIRTYRNGTLVQTATFNSGAGLLKATAFGGTTGKQILSFTTTGDFDEVQLFAASGLLGLLSSLDVYYAFEGPASCPLDCVNALVGADASGVTTGSTTTGLGVCLGGGVSNPNNAIDADSTNAAQISLVAGINCARYLQVALANTVSPTPGDVYAGFVVQQGSGLLDVNVLGNITITTYLGSNTTPLQTISGGSLLTASLLGGTRVQLGFKVTQPFDKIRISGGGLLSVAYDLNVYYAFVKTDSDADGMLDCMDKCSGNDLLDTDGDGIPNFCDENMADLNVLKTVNNDSVAAGTDVTFTVTVNRQADATGFEAPTGLKIKDLLPVGLTYVSHTAPTGTFYDPITGIWNVGSALSGATTSLALSITASADSSGVLSNIAEVLSVNEGDPDSTPGNGTAGAGDDDIASACVSVPVFLCPGSSISLSAPSGSTAYQWYRNGTLIPGATDSTYVVTESGSYTFTSSSVGVCVSGNCCPVVVIYRTLVANAGADPAPVCEGTTVELTGSGAGVGGTYLWSTGATTATISVTPTTTTTYYLTVTSVDGCVDTDTVVVTVNPKPLLGSVIALCNNAGTTDNPTDDTFTFTLNPEGGSNTTYTVSGAVTAGPFNYGTPQVFGPFLASSGNKVITITDANTCSTTITVVAPVGGCSNCPPTPVCVPVTVKKLQ</sequence>
<feature type="domain" description="DUF11" evidence="2">
    <location>
        <begin position="403"/>
        <end position="517"/>
    </location>
</feature>
<comment type="caution">
    <text evidence="3">The sequence shown here is derived from an EMBL/GenBank/DDBJ whole genome shotgun (WGS) entry which is preliminary data.</text>
</comment>
<name>A0ABT1FQ29_9BACT</name>
<dbReference type="SUPFAM" id="SSF49299">
    <property type="entry name" value="PKD domain"/>
    <property type="match status" value="1"/>
</dbReference>
<proteinExistence type="predicted"/>
<dbReference type="EMBL" id="JAMZEL010000006">
    <property type="protein sequence ID" value="MCP1383847.1"/>
    <property type="molecule type" value="Genomic_DNA"/>
</dbReference>
<dbReference type="InterPro" id="IPR013783">
    <property type="entry name" value="Ig-like_fold"/>
</dbReference>
<dbReference type="InterPro" id="IPR001434">
    <property type="entry name" value="OmcB-like_DUF11"/>
</dbReference>
<dbReference type="Gene3D" id="2.60.40.2700">
    <property type="match status" value="1"/>
</dbReference>